<keyword evidence="8" id="KW-1185">Reference proteome</keyword>
<dbReference type="OMA" id="PGMSVHA"/>
<dbReference type="Gene3D" id="3.90.660.10">
    <property type="match status" value="1"/>
</dbReference>
<evidence type="ECO:0000256" key="2">
    <source>
        <dbReference type="ARBA" id="ARBA00023002"/>
    </source>
</evidence>
<feature type="binding site" evidence="3">
    <location>
        <begin position="37"/>
        <end position="38"/>
    </location>
    <ligand>
        <name>FAD</name>
        <dbReference type="ChEBI" id="CHEBI:57692"/>
    </ligand>
</feature>
<dbReference type="InterPro" id="IPR001613">
    <property type="entry name" value="Flavin_amine_oxidase"/>
</dbReference>
<dbReference type="KEGG" id="sre:PTSG_05978"/>
<protein>
    <recommendedName>
        <fullName evidence="4">Amine oxidase</fullName>
        <ecNumber evidence="4">1.4.3.-</ecNumber>
    </recommendedName>
</protein>
<sequence length="479" mass="53129">MERAEVEVDVVVVGAGVSGLAAARRLADRGIKCVVLEAQDQPGGRLCPREVEGFGKLQFGAQFIHGANTFAYKWHKEHGYNLVAETYPHTLYTKESGFVDLTAAVDDADVNAALDALDALPMLAEEQRHSTDVTQLLSTHLAGLGLNDRATRIVEALLCSDRNCDLTTTRALDCSIAERDWPHGCEDFWMPADDAYVRSLAHGLDVRCGHAVTRVEDHVDKRGAVVTAALTMPYVQQHQHMEQTQKQDHEQHQQQQQQQQKQQEVVFRAKHVLLTCSVAVLQRGLIAFDPPLPAWKQNAIAAVQAGPLMKVFLRFETTFWGNEHSFNTPEGPAPEMWAHQDGVPVMTCFVPARWRQRLLQLDGTDAAMPGSFAADCWDGLILWQRAAVTALLQQLHEMFPREDIVCTRALFFDWGSAPYVHCGYTAPTSTCADRRRLAKSTGRLHFAGEATSVHLDVSMQGAIETGEERADLLCQLLTS</sequence>
<dbReference type="PANTHER" id="PTHR10742:SF418">
    <property type="entry name" value="AMINE OXIDASE DOMAIN-CONTAINING PROTEIN"/>
    <property type="match status" value="1"/>
</dbReference>
<evidence type="ECO:0000256" key="4">
    <source>
        <dbReference type="RuleBase" id="RU362067"/>
    </source>
</evidence>
<dbReference type="SUPFAM" id="SSF51905">
    <property type="entry name" value="FAD/NAD(P)-binding domain"/>
    <property type="match status" value="1"/>
</dbReference>
<feature type="compositionally biased region" description="Basic and acidic residues" evidence="5">
    <location>
        <begin position="239"/>
        <end position="252"/>
    </location>
</feature>
<dbReference type="PANTHER" id="PTHR10742">
    <property type="entry name" value="FLAVIN MONOAMINE OXIDASE"/>
    <property type="match status" value="1"/>
</dbReference>
<dbReference type="EC" id="1.4.3.-" evidence="4"/>
<dbReference type="SUPFAM" id="SSF54373">
    <property type="entry name" value="FAD-linked reductases, C-terminal domain"/>
    <property type="match status" value="1"/>
</dbReference>
<comment type="similarity">
    <text evidence="4">Belongs to the flavin monoamine oxidase family.</text>
</comment>
<gene>
    <name evidence="7" type="ORF">PTSG_05978</name>
</gene>
<feature type="region of interest" description="Disordered" evidence="5">
    <location>
        <begin position="237"/>
        <end position="258"/>
    </location>
</feature>
<feature type="domain" description="Amine oxidase" evidence="6">
    <location>
        <begin position="17"/>
        <end position="472"/>
    </location>
</feature>
<dbReference type="PRINTS" id="PR00757">
    <property type="entry name" value="AMINEOXDASEF"/>
</dbReference>
<proteinExistence type="inferred from homology"/>
<organism evidence="8">
    <name type="scientific">Salpingoeca rosetta (strain ATCC 50818 / BSB-021)</name>
    <dbReference type="NCBI Taxonomy" id="946362"/>
    <lineage>
        <taxon>Eukaryota</taxon>
        <taxon>Choanoflagellata</taxon>
        <taxon>Craspedida</taxon>
        <taxon>Salpingoecidae</taxon>
        <taxon>Salpingoeca</taxon>
    </lineage>
</organism>
<keyword evidence="4" id="KW-0285">Flavoprotein</keyword>
<dbReference type="Proteomes" id="UP000007799">
    <property type="component" value="Unassembled WGS sequence"/>
</dbReference>
<keyword evidence="4" id="KW-0274">FAD</keyword>
<dbReference type="STRING" id="946362.F2UDB9"/>
<dbReference type="Gene3D" id="1.10.10.1620">
    <property type="match status" value="1"/>
</dbReference>
<name>F2UDB9_SALR5</name>
<evidence type="ECO:0000256" key="5">
    <source>
        <dbReference type="SAM" id="MobiDB-lite"/>
    </source>
</evidence>
<dbReference type="eggNOG" id="KOG0029">
    <property type="taxonomic scope" value="Eukaryota"/>
</dbReference>
<dbReference type="EMBL" id="GL832969">
    <property type="protein sequence ID" value="EGD74614.1"/>
    <property type="molecule type" value="Genomic_DNA"/>
</dbReference>
<dbReference type="RefSeq" id="XP_004992871.1">
    <property type="nucleotide sequence ID" value="XM_004992814.1"/>
</dbReference>
<dbReference type="InterPro" id="IPR002937">
    <property type="entry name" value="Amino_oxidase"/>
</dbReference>
<dbReference type="GeneID" id="16073444"/>
<comment type="cofactor">
    <cofactor evidence="1 4">
        <name>FAD</name>
        <dbReference type="ChEBI" id="CHEBI:57692"/>
    </cofactor>
</comment>
<evidence type="ECO:0000259" key="6">
    <source>
        <dbReference type="Pfam" id="PF01593"/>
    </source>
</evidence>
<dbReference type="InterPro" id="IPR050281">
    <property type="entry name" value="Flavin_monoamine_oxidase"/>
</dbReference>
<accession>F2UDB9</accession>
<evidence type="ECO:0000313" key="8">
    <source>
        <dbReference type="Proteomes" id="UP000007799"/>
    </source>
</evidence>
<dbReference type="OrthoDB" id="5046242at2759"/>
<dbReference type="AlphaFoldDB" id="F2UDB9"/>
<dbReference type="InParanoid" id="F2UDB9"/>
<evidence type="ECO:0000256" key="1">
    <source>
        <dbReference type="ARBA" id="ARBA00001974"/>
    </source>
</evidence>
<dbReference type="GO" id="GO:0016491">
    <property type="term" value="F:oxidoreductase activity"/>
    <property type="evidence" value="ECO:0007669"/>
    <property type="project" value="UniProtKB-KW"/>
</dbReference>
<dbReference type="InterPro" id="IPR036188">
    <property type="entry name" value="FAD/NAD-bd_sf"/>
</dbReference>
<evidence type="ECO:0000256" key="3">
    <source>
        <dbReference type="PIRSR" id="PIRSR601613-1"/>
    </source>
</evidence>
<dbReference type="Pfam" id="PF01593">
    <property type="entry name" value="Amino_oxidase"/>
    <property type="match status" value="1"/>
</dbReference>
<feature type="binding site" evidence="3">
    <location>
        <position position="18"/>
    </location>
    <ligand>
        <name>FAD</name>
        <dbReference type="ChEBI" id="CHEBI:57692"/>
    </ligand>
</feature>
<dbReference type="Gene3D" id="3.50.50.60">
    <property type="entry name" value="FAD/NAD(P)-binding domain"/>
    <property type="match status" value="1"/>
</dbReference>
<reference evidence="7" key="1">
    <citation type="submission" date="2009-08" db="EMBL/GenBank/DDBJ databases">
        <title>Annotation of Salpingoeca rosetta.</title>
        <authorList>
            <consortium name="The Broad Institute Genome Sequencing Platform"/>
            <person name="Russ C."/>
            <person name="Cuomo C."/>
            <person name="Burger G."/>
            <person name="Gray M.W."/>
            <person name="Holland P.W.H."/>
            <person name="King N."/>
            <person name="Lang F.B.F."/>
            <person name="Roger A.J."/>
            <person name="Ruiz-Trillo I."/>
            <person name="Young S.K."/>
            <person name="Zeng Q."/>
            <person name="Gargeya S."/>
            <person name="Alvarado L."/>
            <person name="Berlin A."/>
            <person name="Chapman S.B."/>
            <person name="Chen Z."/>
            <person name="Freedman E."/>
            <person name="Gellesch M."/>
            <person name="Goldberg J."/>
            <person name="Griggs A."/>
            <person name="Gujja S."/>
            <person name="Heilman E."/>
            <person name="Heiman D."/>
            <person name="Howarth C."/>
            <person name="Mehta T."/>
            <person name="Neiman D."/>
            <person name="Pearson M."/>
            <person name="Roberts A."/>
            <person name="Saif S."/>
            <person name="Shea T."/>
            <person name="Shenoy N."/>
            <person name="Sisk P."/>
            <person name="Stolte C."/>
            <person name="Sykes S."/>
            <person name="White J."/>
            <person name="Yandava C."/>
            <person name="Haas B."/>
            <person name="Nusbaum C."/>
            <person name="Birren B."/>
        </authorList>
    </citation>
    <scope>NUCLEOTIDE SEQUENCE [LARGE SCALE GENOMIC DNA]</scope>
    <source>
        <strain evidence="7">ATCC 50818</strain>
    </source>
</reference>
<keyword evidence="2 4" id="KW-0560">Oxidoreductase</keyword>
<evidence type="ECO:0000313" key="7">
    <source>
        <dbReference type="EMBL" id="EGD74614.1"/>
    </source>
</evidence>